<gene>
    <name evidence="1" type="ORF">CLV75_2698</name>
</gene>
<evidence type="ECO:0000313" key="1">
    <source>
        <dbReference type="EMBL" id="RLK07572.1"/>
    </source>
</evidence>
<dbReference type="STRING" id="981384.GCA_000192475_02295"/>
<name>A0A497ZIE1_9RHOB</name>
<keyword evidence="2" id="KW-1185">Reference proteome</keyword>
<sequence length="165" mass="18357">MTYDVAIVRQPLNALFDLKGSPAAIQNWAADVLPTLPERPNSRTGQASVELYHVGRNHWIARAPLEQEAELEKHLSPTNCPAEISIVRVSDTLTFFRVVGPQADEVMSIACPLDIHETEFGEETVTYTELFGLKALIMRCEDGFEFAVEQSFGDMAEDYLSRAVA</sequence>
<protein>
    <submittedName>
        <fullName evidence="1">Sarcosine oxidase subunit gamma</fullName>
    </submittedName>
</protein>
<dbReference type="Gene3D" id="3.30.1360.120">
    <property type="entry name" value="Probable tRNA modification gtpase trme, domain 1"/>
    <property type="match status" value="1"/>
</dbReference>
<evidence type="ECO:0000313" key="2">
    <source>
        <dbReference type="Proteomes" id="UP000271700"/>
    </source>
</evidence>
<proteinExistence type="predicted"/>
<reference evidence="1 2" key="1">
    <citation type="submission" date="2018-10" db="EMBL/GenBank/DDBJ databases">
        <title>Genomic Encyclopedia of Archaeal and Bacterial Type Strains, Phase II (KMG-II): from individual species to whole genera.</title>
        <authorList>
            <person name="Goeker M."/>
        </authorList>
    </citation>
    <scope>NUCLEOTIDE SEQUENCE [LARGE SCALE GENOMIC DNA]</scope>
    <source>
        <strain evidence="1 2">DSM 29317</strain>
    </source>
</reference>
<dbReference type="Proteomes" id="UP000271700">
    <property type="component" value="Unassembled WGS sequence"/>
</dbReference>
<dbReference type="EMBL" id="RCCT01000003">
    <property type="protein sequence ID" value="RLK07572.1"/>
    <property type="molecule type" value="Genomic_DNA"/>
</dbReference>
<dbReference type="RefSeq" id="WP_010441561.1">
    <property type="nucleotide sequence ID" value="NZ_AEYW01000012.1"/>
</dbReference>
<dbReference type="SUPFAM" id="SSF103025">
    <property type="entry name" value="Folate-binding domain"/>
    <property type="match status" value="1"/>
</dbReference>
<dbReference type="AlphaFoldDB" id="A0A497ZIE1"/>
<dbReference type="OrthoDB" id="7857110at2"/>
<dbReference type="InterPro" id="IPR027266">
    <property type="entry name" value="TrmE/GcvT-like"/>
</dbReference>
<accession>A0A497ZIE1</accession>
<comment type="caution">
    <text evidence="1">The sequence shown here is derived from an EMBL/GenBank/DDBJ whole genome shotgun (WGS) entry which is preliminary data.</text>
</comment>
<dbReference type="Gene3D" id="3.30.70.1520">
    <property type="entry name" value="Heterotetrameric sarcosine oxidase"/>
    <property type="match status" value="1"/>
</dbReference>
<organism evidence="1 2">
    <name type="scientific">Ruegeria conchae</name>
    <dbReference type="NCBI Taxonomy" id="981384"/>
    <lineage>
        <taxon>Bacteria</taxon>
        <taxon>Pseudomonadati</taxon>
        <taxon>Pseudomonadota</taxon>
        <taxon>Alphaproteobacteria</taxon>
        <taxon>Rhodobacterales</taxon>
        <taxon>Roseobacteraceae</taxon>
        <taxon>Ruegeria</taxon>
    </lineage>
</organism>